<reference evidence="6" key="1">
    <citation type="submission" date="2020-09" db="EMBL/GenBank/DDBJ databases">
        <title>Bosea spartocytisi sp. nov. a root nodule endophyte of Spartocytisus supranubius in the high mountain ecosystem fo the Teide National Park (Canary Islands, Spain).</title>
        <authorList>
            <person name="Pulido-Suarez L."/>
            <person name="Peix A."/>
            <person name="Igual J.M."/>
            <person name="Socas-Perez N."/>
            <person name="Velazquez E."/>
            <person name="Flores-Felix J.D."/>
            <person name="Leon-Barrios M."/>
        </authorList>
    </citation>
    <scope>NUCLEOTIDE SEQUENCE</scope>
    <source>
        <strain evidence="6">SSUT16</strain>
    </source>
</reference>
<dbReference type="GO" id="GO:0006351">
    <property type="term" value="P:DNA-templated transcription"/>
    <property type="evidence" value="ECO:0007669"/>
    <property type="project" value="TreeGrafter"/>
</dbReference>
<dbReference type="AlphaFoldDB" id="A0A927EBY2"/>
<dbReference type="Pfam" id="PF03466">
    <property type="entry name" value="LysR_substrate"/>
    <property type="match status" value="1"/>
</dbReference>
<dbReference type="InterPro" id="IPR005119">
    <property type="entry name" value="LysR_subst-bd"/>
</dbReference>
<dbReference type="SUPFAM" id="SSF53850">
    <property type="entry name" value="Periplasmic binding protein-like II"/>
    <property type="match status" value="1"/>
</dbReference>
<dbReference type="InterPro" id="IPR036388">
    <property type="entry name" value="WH-like_DNA-bd_sf"/>
</dbReference>
<keyword evidence="2" id="KW-0805">Transcription regulation</keyword>
<dbReference type="PROSITE" id="PS50931">
    <property type="entry name" value="HTH_LYSR"/>
    <property type="match status" value="1"/>
</dbReference>
<dbReference type="GO" id="GO:0003700">
    <property type="term" value="F:DNA-binding transcription factor activity"/>
    <property type="evidence" value="ECO:0007669"/>
    <property type="project" value="InterPro"/>
</dbReference>
<evidence type="ECO:0000313" key="6">
    <source>
        <dbReference type="EMBL" id="MBD3848087.1"/>
    </source>
</evidence>
<keyword evidence="3" id="KW-0238">DNA-binding</keyword>
<dbReference type="Proteomes" id="UP000619295">
    <property type="component" value="Unassembled WGS sequence"/>
</dbReference>
<evidence type="ECO:0000256" key="4">
    <source>
        <dbReference type="ARBA" id="ARBA00023163"/>
    </source>
</evidence>
<evidence type="ECO:0000313" key="7">
    <source>
        <dbReference type="Proteomes" id="UP000619295"/>
    </source>
</evidence>
<dbReference type="InterPro" id="IPR036390">
    <property type="entry name" value="WH_DNA-bd_sf"/>
</dbReference>
<dbReference type="Gene3D" id="3.40.190.290">
    <property type="match status" value="1"/>
</dbReference>
<dbReference type="InterPro" id="IPR000847">
    <property type="entry name" value="LysR_HTH_N"/>
</dbReference>
<dbReference type="RefSeq" id="WP_113254561.1">
    <property type="nucleotide sequence ID" value="NZ_JACXWY010000015.1"/>
</dbReference>
<organism evidence="6 7">
    <name type="scientific">Bosea spartocytisi</name>
    <dbReference type="NCBI Taxonomy" id="2773451"/>
    <lineage>
        <taxon>Bacteria</taxon>
        <taxon>Pseudomonadati</taxon>
        <taxon>Pseudomonadota</taxon>
        <taxon>Alphaproteobacteria</taxon>
        <taxon>Hyphomicrobiales</taxon>
        <taxon>Boseaceae</taxon>
        <taxon>Bosea</taxon>
    </lineage>
</organism>
<proteinExistence type="inferred from homology"/>
<dbReference type="Pfam" id="PF00126">
    <property type="entry name" value="HTH_1"/>
    <property type="match status" value="1"/>
</dbReference>
<dbReference type="GO" id="GO:0043565">
    <property type="term" value="F:sequence-specific DNA binding"/>
    <property type="evidence" value="ECO:0007669"/>
    <property type="project" value="TreeGrafter"/>
</dbReference>
<comment type="caution">
    <text evidence="6">The sequence shown here is derived from an EMBL/GenBank/DDBJ whole genome shotgun (WGS) entry which is preliminary data.</text>
</comment>
<evidence type="ECO:0000256" key="3">
    <source>
        <dbReference type="ARBA" id="ARBA00023125"/>
    </source>
</evidence>
<dbReference type="FunFam" id="3.40.190.290:FF:000001">
    <property type="entry name" value="Transcriptional regulator, LysR family"/>
    <property type="match status" value="1"/>
</dbReference>
<dbReference type="Gene3D" id="1.10.10.10">
    <property type="entry name" value="Winged helix-like DNA-binding domain superfamily/Winged helix DNA-binding domain"/>
    <property type="match status" value="1"/>
</dbReference>
<comment type="similarity">
    <text evidence="1">Belongs to the LysR transcriptional regulatory family.</text>
</comment>
<name>A0A927EBY2_9HYPH</name>
<sequence>MDNRAGEMDVFVTAADAGSFSAAGRKLNLSPSAVSKLISRVEDRLGTRLLVRTTRALQLTPEGEVYLARARRILAEIEETESALSSGARAVPRGRLRVSVSVGFGVMYVLPLVQEFLTLYPEIELDISLNDEVIDLVEERADIAIRAGILRDSRLKARKLLETRRIVIASPAYLERHGTPRTPDDLERFNCLRFNFRSSFDEWLFRDPASGERFSRTVAGNFLANSGATLRNLCLRGMGLARLGRFHVEPDLAAGRLVPVLEAYDADDRELIHAVFAGHEHMAGRIRAFVDFLAERMREPQAVSGSPPLAR</sequence>
<dbReference type="EMBL" id="JACXWY010000015">
    <property type="protein sequence ID" value="MBD3848087.1"/>
    <property type="molecule type" value="Genomic_DNA"/>
</dbReference>
<evidence type="ECO:0000256" key="2">
    <source>
        <dbReference type="ARBA" id="ARBA00023015"/>
    </source>
</evidence>
<keyword evidence="4" id="KW-0804">Transcription</keyword>
<dbReference type="FunFam" id="1.10.10.10:FF:000001">
    <property type="entry name" value="LysR family transcriptional regulator"/>
    <property type="match status" value="1"/>
</dbReference>
<accession>A0A927EBY2</accession>
<dbReference type="PANTHER" id="PTHR30537:SF71">
    <property type="entry name" value="TRANSCRIPTIONAL REGULATORY PROTEIN"/>
    <property type="match status" value="1"/>
</dbReference>
<feature type="domain" description="HTH lysR-type" evidence="5">
    <location>
        <begin position="1"/>
        <end position="60"/>
    </location>
</feature>
<keyword evidence="7" id="KW-1185">Reference proteome</keyword>
<dbReference type="PANTHER" id="PTHR30537">
    <property type="entry name" value="HTH-TYPE TRANSCRIPTIONAL REGULATOR"/>
    <property type="match status" value="1"/>
</dbReference>
<evidence type="ECO:0000256" key="1">
    <source>
        <dbReference type="ARBA" id="ARBA00009437"/>
    </source>
</evidence>
<dbReference type="SUPFAM" id="SSF46785">
    <property type="entry name" value="Winged helix' DNA-binding domain"/>
    <property type="match status" value="1"/>
</dbReference>
<dbReference type="InterPro" id="IPR058163">
    <property type="entry name" value="LysR-type_TF_proteobact-type"/>
</dbReference>
<evidence type="ECO:0000259" key="5">
    <source>
        <dbReference type="PROSITE" id="PS50931"/>
    </source>
</evidence>
<gene>
    <name evidence="6" type="ORF">IED13_20495</name>
</gene>
<protein>
    <submittedName>
        <fullName evidence="6">LysR family transcriptional regulator</fullName>
    </submittedName>
</protein>